<dbReference type="AlphaFoldDB" id="A0A0V8JHL8"/>
<gene>
    <name evidence="1" type="ORF">AS180_17905</name>
</gene>
<reference evidence="1 2" key="1">
    <citation type="submission" date="2015-11" db="EMBL/GenBank/DDBJ databases">
        <title>Bacillus caseinolyticus sp nov.</title>
        <authorList>
            <person name="Dastager S.G."/>
            <person name="Mawlankar R."/>
        </authorList>
    </citation>
    <scope>NUCLEOTIDE SEQUENCE [LARGE SCALE GENOMIC DNA]</scope>
    <source>
        <strain evidence="1 2">SGD-V-76</strain>
    </source>
</reference>
<keyword evidence="2" id="KW-1185">Reference proteome</keyword>
<organism evidence="1 2">
    <name type="scientific">Priestia veravalensis</name>
    <dbReference type="NCBI Taxonomy" id="1414648"/>
    <lineage>
        <taxon>Bacteria</taxon>
        <taxon>Bacillati</taxon>
        <taxon>Bacillota</taxon>
        <taxon>Bacilli</taxon>
        <taxon>Bacillales</taxon>
        <taxon>Bacillaceae</taxon>
        <taxon>Priestia</taxon>
    </lineage>
</organism>
<dbReference type="RefSeq" id="WP_062687235.1">
    <property type="nucleotide sequence ID" value="NZ_KQ758692.1"/>
</dbReference>
<name>A0A0V8JHL8_9BACI</name>
<keyword evidence="1" id="KW-0378">Hydrolase</keyword>
<dbReference type="GO" id="GO:0004519">
    <property type="term" value="F:endonuclease activity"/>
    <property type="evidence" value="ECO:0007669"/>
    <property type="project" value="UniProtKB-KW"/>
</dbReference>
<dbReference type="EMBL" id="LNQP01000077">
    <property type="protein sequence ID" value="KSU86562.1"/>
    <property type="molecule type" value="Genomic_DNA"/>
</dbReference>
<comment type="caution">
    <text evidence="1">The sequence shown here is derived from an EMBL/GenBank/DDBJ whole genome shotgun (WGS) entry which is preliminary data.</text>
</comment>
<proteinExistence type="predicted"/>
<sequence length="103" mass="11789">MAKDYAKAFYTSKEWIKCRTGFMQSKNYICERCGGVANICHHKTYITPENIHDPNITLNWRNLEACCQACHNLEHHSGGICADGLVFDSNGNLRKKQSPHFEK</sequence>
<evidence type="ECO:0000313" key="1">
    <source>
        <dbReference type="EMBL" id="KSU86562.1"/>
    </source>
</evidence>
<evidence type="ECO:0000313" key="2">
    <source>
        <dbReference type="Proteomes" id="UP000053681"/>
    </source>
</evidence>
<dbReference type="Proteomes" id="UP000053681">
    <property type="component" value="Unassembled WGS sequence"/>
</dbReference>
<accession>A0A0V8JHL8</accession>
<keyword evidence="1" id="KW-0255">Endonuclease</keyword>
<keyword evidence="1" id="KW-0540">Nuclease</keyword>
<protein>
    <submittedName>
        <fullName evidence="1">HNH endonuclease</fullName>
    </submittedName>
</protein>